<evidence type="ECO:0000259" key="7">
    <source>
        <dbReference type="Pfam" id="PF00501"/>
    </source>
</evidence>
<evidence type="ECO:0000256" key="3">
    <source>
        <dbReference type="ARBA" id="ARBA00022741"/>
    </source>
</evidence>
<evidence type="ECO:0000256" key="1">
    <source>
        <dbReference type="ARBA" id="ARBA00006432"/>
    </source>
</evidence>
<dbReference type="Gene3D" id="3.40.50.12780">
    <property type="entry name" value="N-terminal domain of ligase-like"/>
    <property type="match status" value="1"/>
</dbReference>
<name>A0A507FFV0_9FUNG</name>
<proteinExistence type="inferred from homology"/>
<dbReference type="EMBL" id="QEAP01000095">
    <property type="protein sequence ID" value="TPX75103.1"/>
    <property type="molecule type" value="Genomic_DNA"/>
</dbReference>
<dbReference type="OrthoDB" id="1700726at2759"/>
<evidence type="ECO:0000256" key="6">
    <source>
        <dbReference type="SAM" id="MobiDB-lite"/>
    </source>
</evidence>
<comment type="catalytic activity">
    <reaction evidence="5">
        <text>a long-chain fatty acid + ATP + CoA = a long-chain fatty acyl-CoA + AMP + diphosphate</text>
        <dbReference type="Rhea" id="RHEA:15421"/>
        <dbReference type="ChEBI" id="CHEBI:30616"/>
        <dbReference type="ChEBI" id="CHEBI:33019"/>
        <dbReference type="ChEBI" id="CHEBI:57287"/>
        <dbReference type="ChEBI" id="CHEBI:57560"/>
        <dbReference type="ChEBI" id="CHEBI:83139"/>
        <dbReference type="ChEBI" id="CHEBI:456215"/>
        <dbReference type="EC" id="6.2.1.3"/>
    </reaction>
</comment>
<feature type="domain" description="AMP-dependent synthetase/ligase" evidence="7">
    <location>
        <begin position="95"/>
        <end position="506"/>
    </location>
</feature>
<protein>
    <recommendedName>
        <fullName evidence="7">AMP-dependent synthetase/ligase domain-containing protein</fullName>
    </recommendedName>
</protein>
<dbReference type="InterPro" id="IPR042099">
    <property type="entry name" value="ANL_N_sf"/>
</dbReference>
<evidence type="ECO:0000256" key="2">
    <source>
        <dbReference type="ARBA" id="ARBA00022598"/>
    </source>
</evidence>
<gene>
    <name evidence="8" type="ORF">CcCBS67573_g03622</name>
</gene>
<dbReference type="PRINTS" id="PR00154">
    <property type="entry name" value="AMPBINDING"/>
</dbReference>
<dbReference type="InterPro" id="IPR000873">
    <property type="entry name" value="AMP-dep_synth/lig_dom"/>
</dbReference>
<evidence type="ECO:0000313" key="9">
    <source>
        <dbReference type="Proteomes" id="UP000320333"/>
    </source>
</evidence>
<evidence type="ECO:0000256" key="5">
    <source>
        <dbReference type="ARBA" id="ARBA00036813"/>
    </source>
</evidence>
<dbReference type="InterPro" id="IPR020845">
    <property type="entry name" value="AMP-binding_CS"/>
</dbReference>
<comment type="caution">
    <text evidence="8">The sequence shown here is derived from an EMBL/GenBank/DDBJ whole genome shotgun (WGS) entry which is preliminary data.</text>
</comment>
<keyword evidence="9" id="KW-1185">Reference proteome</keyword>
<dbReference type="GO" id="GO:0005811">
    <property type="term" value="C:lipid droplet"/>
    <property type="evidence" value="ECO:0007669"/>
    <property type="project" value="TreeGrafter"/>
</dbReference>
<dbReference type="STRING" id="246404.A0A507FFV0"/>
<reference evidence="8 9" key="1">
    <citation type="journal article" date="2019" name="Sci. Rep.">
        <title>Comparative genomics of chytrid fungi reveal insights into the obligate biotrophic and pathogenic lifestyle of Synchytrium endobioticum.</title>
        <authorList>
            <person name="van de Vossenberg B.T.L.H."/>
            <person name="Warris S."/>
            <person name="Nguyen H.D.T."/>
            <person name="van Gent-Pelzer M.P.E."/>
            <person name="Joly D.L."/>
            <person name="van de Geest H.C."/>
            <person name="Bonants P.J.M."/>
            <person name="Smith D.S."/>
            <person name="Levesque C.A."/>
            <person name="van der Lee T.A.J."/>
        </authorList>
    </citation>
    <scope>NUCLEOTIDE SEQUENCE [LARGE SCALE GENOMIC DNA]</scope>
    <source>
        <strain evidence="8 9">CBS 675.73</strain>
    </source>
</reference>
<keyword evidence="4" id="KW-0067">ATP-binding</keyword>
<dbReference type="SUPFAM" id="SSF56801">
    <property type="entry name" value="Acetyl-CoA synthetase-like"/>
    <property type="match status" value="1"/>
</dbReference>
<dbReference type="PANTHER" id="PTHR43272">
    <property type="entry name" value="LONG-CHAIN-FATTY-ACID--COA LIGASE"/>
    <property type="match status" value="1"/>
</dbReference>
<keyword evidence="3" id="KW-0547">Nucleotide-binding</keyword>
<dbReference type="GO" id="GO:0005524">
    <property type="term" value="F:ATP binding"/>
    <property type="evidence" value="ECO:0007669"/>
    <property type="project" value="UniProtKB-KW"/>
</dbReference>
<dbReference type="Proteomes" id="UP000320333">
    <property type="component" value="Unassembled WGS sequence"/>
</dbReference>
<evidence type="ECO:0000256" key="4">
    <source>
        <dbReference type="ARBA" id="ARBA00022840"/>
    </source>
</evidence>
<dbReference type="PANTHER" id="PTHR43272:SF83">
    <property type="entry name" value="ACYL-COA SYNTHETASE LONG-CHAIN, ISOFORM J"/>
    <property type="match status" value="1"/>
</dbReference>
<feature type="region of interest" description="Disordered" evidence="6">
    <location>
        <begin position="1"/>
        <end position="22"/>
    </location>
</feature>
<sequence>MAPRSVSVPNSATPGTGPIHRNALSPEKLAIRPQDNFNSVYDVLLNGVQRWPNKPTLGARHVVNIIEEEKEVVKKIPGGGETTEIKKWKYFELSGFEWQTWNEVFELCNAYGSGLRSLGLENGGKITFYADTSRDWMTMAMAASTQSFTVTTAYATLGEDGLIYSLDECEITTIYTTYDLLPMISKVASKVKTLKNVVYSGKADPAHLEKLKNESSHLSVLSLEELKTLGEQTPFAAVPPKTEDLALIMYTSGSTGPPKGVMITHSNIVAGLAGANTFLLPYVSKARDEVYLAYLPLAHILEYIVEMAMLYMGVSLGFGSVKTLTDGSVRNCKGDIRELRPHILAGVPQVWESIRKAVTAKLSTASPVMQKVFAGAFSLKWWLMSNGLTSLAAPLDAIVFSKIKDQVGGRLKFALSGGAPMPRSTQQFMNVAACTLIGGYGMTETTAIISVQEPSMPTALGTVGAPFTHVEVKLADCPEIGYTSENKPKPQGEVWVRGPGVMKGYYKQPQLTKEAITEDGWLMTGDIGEWNADGTLTLIDRKKNLVKLSNGEYIALEKLEATYKVAAIVQNICVHADSEQTYAVALIQPIEPQVRALAAQLNLYPDVNAVELAELCDHKDIRATVLKTLREIGKNVGFKPAELVGQVYLTHEEWTPQNGLLTAAMKLQRKAIQTRFKKEIAGMYKA</sequence>
<dbReference type="GO" id="GO:0005886">
    <property type="term" value="C:plasma membrane"/>
    <property type="evidence" value="ECO:0007669"/>
    <property type="project" value="TreeGrafter"/>
</dbReference>
<dbReference type="PROSITE" id="PS00455">
    <property type="entry name" value="AMP_BINDING"/>
    <property type="match status" value="1"/>
</dbReference>
<dbReference type="GO" id="GO:0005783">
    <property type="term" value="C:endoplasmic reticulum"/>
    <property type="evidence" value="ECO:0007669"/>
    <property type="project" value="TreeGrafter"/>
</dbReference>
<comment type="similarity">
    <text evidence="1">Belongs to the ATP-dependent AMP-binding enzyme family.</text>
</comment>
<dbReference type="GO" id="GO:0004467">
    <property type="term" value="F:long-chain fatty acid-CoA ligase activity"/>
    <property type="evidence" value="ECO:0007669"/>
    <property type="project" value="UniProtKB-EC"/>
</dbReference>
<dbReference type="AlphaFoldDB" id="A0A507FFV0"/>
<dbReference type="Pfam" id="PF00501">
    <property type="entry name" value="AMP-binding"/>
    <property type="match status" value="1"/>
</dbReference>
<accession>A0A507FFV0</accession>
<organism evidence="8 9">
    <name type="scientific">Chytriomyces confervae</name>
    <dbReference type="NCBI Taxonomy" id="246404"/>
    <lineage>
        <taxon>Eukaryota</taxon>
        <taxon>Fungi</taxon>
        <taxon>Fungi incertae sedis</taxon>
        <taxon>Chytridiomycota</taxon>
        <taxon>Chytridiomycota incertae sedis</taxon>
        <taxon>Chytridiomycetes</taxon>
        <taxon>Chytridiales</taxon>
        <taxon>Chytriomycetaceae</taxon>
        <taxon>Chytriomyces</taxon>
    </lineage>
</organism>
<evidence type="ECO:0000313" key="8">
    <source>
        <dbReference type="EMBL" id="TPX75103.1"/>
    </source>
</evidence>
<keyword evidence="2" id="KW-0436">Ligase</keyword>
<dbReference type="InterPro" id="IPR020459">
    <property type="entry name" value="AMP-binding"/>
</dbReference>
<dbReference type="GO" id="GO:0035336">
    <property type="term" value="P:long-chain fatty-acyl-CoA metabolic process"/>
    <property type="evidence" value="ECO:0007669"/>
    <property type="project" value="TreeGrafter"/>
</dbReference>